<feature type="region of interest" description="Disordered" evidence="1">
    <location>
        <begin position="131"/>
        <end position="150"/>
    </location>
</feature>
<organism evidence="2 3">
    <name type="scientific">Streptomyces nymphaeiformis</name>
    <dbReference type="NCBI Taxonomy" id="2663842"/>
    <lineage>
        <taxon>Bacteria</taxon>
        <taxon>Bacillati</taxon>
        <taxon>Actinomycetota</taxon>
        <taxon>Actinomycetes</taxon>
        <taxon>Kitasatosporales</taxon>
        <taxon>Streptomycetaceae</taxon>
        <taxon>Streptomyces</taxon>
    </lineage>
</organism>
<accession>A0A7W7UBC2</accession>
<evidence type="ECO:0000313" key="3">
    <source>
        <dbReference type="Proteomes" id="UP000582643"/>
    </source>
</evidence>
<evidence type="ECO:0000256" key="1">
    <source>
        <dbReference type="SAM" id="MobiDB-lite"/>
    </source>
</evidence>
<name>A0A7W7UBC2_9ACTN</name>
<comment type="caution">
    <text evidence="2">The sequence shown here is derived from an EMBL/GenBank/DDBJ whole genome shotgun (WGS) entry which is preliminary data.</text>
</comment>
<reference evidence="2 3" key="1">
    <citation type="submission" date="2020-08" db="EMBL/GenBank/DDBJ databases">
        <title>Genomic Encyclopedia of Type Strains, Phase III (KMG-III): the genomes of soil and plant-associated and newly described type strains.</title>
        <authorList>
            <person name="Whitman W."/>
        </authorList>
    </citation>
    <scope>NUCLEOTIDE SEQUENCE [LARGE SCALE GENOMIC DNA]</scope>
    <source>
        <strain evidence="2 3">SFB5A</strain>
    </source>
</reference>
<sequence>MALRITVDMFSGRSNPSREINDPDQIEELEERLARNPDACGEVGSGYSGLGFDGLRVDFTEGSGTTGLPVSFELAGGGAKDSIASAELAHVLVETIPRDLSEGRGIAVGDSRYAEAMLETTHEEIRRNMRKQSPGGAYASPGVQQEADVPEEMKEQLRALADRTPTCGVDSEPWAPYYWNDDTIRPLNNCYAYGVAYRSDTFAYPGRKHGYEIPDTMLGFQVAVGLYKDGLTMFGYPCQPPGNRRFLVALFTGVYPQTGVRDFHFYRYRVEGFWSHKHAGNSARFVDESGFVIRDPGVCDRGIYNESFGLFQSHDSVTIR</sequence>
<protein>
    <submittedName>
        <fullName evidence="2">Uncharacterized protein</fullName>
    </submittedName>
</protein>
<evidence type="ECO:0000313" key="2">
    <source>
        <dbReference type="EMBL" id="MBB4987090.1"/>
    </source>
</evidence>
<dbReference type="Proteomes" id="UP000582643">
    <property type="component" value="Unassembled WGS sequence"/>
</dbReference>
<dbReference type="AlphaFoldDB" id="A0A7W7UBC2"/>
<dbReference type="EMBL" id="JACHJY010000017">
    <property type="protein sequence ID" value="MBB4987090.1"/>
    <property type="molecule type" value="Genomic_DNA"/>
</dbReference>
<dbReference type="RefSeq" id="WP_184933082.1">
    <property type="nucleotide sequence ID" value="NZ_JACHJY010000017.1"/>
</dbReference>
<gene>
    <name evidence="2" type="ORF">GGE06_008062</name>
</gene>
<keyword evidence="3" id="KW-1185">Reference proteome</keyword>
<proteinExistence type="predicted"/>